<protein>
    <submittedName>
        <fullName evidence="1">Uncharacterized protein</fullName>
    </submittedName>
</protein>
<proteinExistence type="predicted"/>
<sequence>MKEEDKIKKEVKDWIEENRDQLPLNIDSWNIQVYKKDPDHIKPPKPIELGKYNAGIVISDPFYKPYSKTFLL</sequence>
<dbReference type="RefSeq" id="WP_409355757.1">
    <property type="nucleotide sequence ID" value="NZ_JBJXVJ010000001.1"/>
</dbReference>
<organism evidence="1 2">
    <name type="scientific">Chryseobacterium kwangjuense</name>
    <dbReference type="NCBI Taxonomy" id="267125"/>
    <lineage>
        <taxon>Bacteria</taxon>
        <taxon>Pseudomonadati</taxon>
        <taxon>Bacteroidota</taxon>
        <taxon>Flavobacteriia</taxon>
        <taxon>Flavobacteriales</taxon>
        <taxon>Weeksellaceae</taxon>
        <taxon>Chryseobacterium group</taxon>
        <taxon>Chryseobacterium</taxon>
    </lineage>
</organism>
<comment type="caution">
    <text evidence="1">The sequence shown here is derived from an EMBL/GenBank/DDBJ whole genome shotgun (WGS) entry which is preliminary data.</text>
</comment>
<reference evidence="1 2" key="1">
    <citation type="submission" date="2024-12" db="EMBL/GenBank/DDBJ databases">
        <title>Draft genome sequence of Chryseobacterium kwangjuense AG447.</title>
        <authorList>
            <person name="Cheptsov V.S."/>
            <person name="Belov A."/>
            <person name="Zavarzina A.G."/>
        </authorList>
    </citation>
    <scope>NUCLEOTIDE SEQUENCE [LARGE SCALE GENOMIC DNA]</scope>
    <source>
        <strain evidence="1 2">AG447</strain>
    </source>
</reference>
<name>A0ABW9K086_9FLAO</name>
<dbReference type="Proteomes" id="UP001634154">
    <property type="component" value="Unassembled WGS sequence"/>
</dbReference>
<evidence type="ECO:0000313" key="2">
    <source>
        <dbReference type="Proteomes" id="UP001634154"/>
    </source>
</evidence>
<keyword evidence="2" id="KW-1185">Reference proteome</keyword>
<dbReference type="EMBL" id="JBJXVJ010000001">
    <property type="protein sequence ID" value="MFN1216052.1"/>
    <property type="molecule type" value="Genomic_DNA"/>
</dbReference>
<gene>
    <name evidence="1" type="ORF">ACKW6Q_03600</name>
</gene>
<accession>A0ABW9K086</accession>
<evidence type="ECO:0000313" key="1">
    <source>
        <dbReference type="EMBL" id="MFN1216052.1"/>
    </source>
</evidence>